<dbReference type="InterPro" id="IPR002088">
    <property type="entry name" value="Prenyl_trans_a"/>
</dbReference>
<organism evidence="14 15">
    <name type="scientific">Striga asiatica</name>
    <name type="common">Asiatic witchweed</name>
    <name type="synonym">Buchnera asiatica</name>
    <dbReference type="NCBI Taxonomy" id="4170"/>
    <lineage>
        <taxon>Eukaryota</taxon>
        <taxon>Viridiplantae</taxon>
        <taxon>Streptophyta</taxon>
        <taxon>Embryophyta</taxon>
        <taxon>Tracheophyta</taxon>
        <taxon>Spermatophyta</taxon>
        <taxon>Magnoliopsida</taxon>
        <taxon>eudicotyledons</taxon>
        <taxon>Gunneridae</taxon>
        <taxon>Pentapetalae</taxon>
        <taxon>asterids</taxon>
        <taxon>lamiids</taxon>
        <taxon>Lamiales</taxon>
        <taxon>Orobanchaceae</taxon>
        <taxon>Buchnereae</taxon>
        <taxon>Striga</taxon>
    </lineage>
</organism>
<gene>
    <name evidence="14" type="ORF">STAS_23606</name>
</gene>
<dbReference type="EC" id="2.5.1.58" evidence="4"/>
<dbReference type="GO" id="GO:0004662">
    <property type="term" value="F:CAAX-protein geranylgeranyltransferase activity"/>
    <property type="evidence" value="ECO:0007669"/>
    <property type="project" value="UniProtKB-EC"/>
</dbReference>
<dbReference type="AlphaFoldDB" id="A0A5A7QNM9"/>
<evidence type="ECO:0000256" key="2">
    <source>
        <dbReference type="ARBA" id="ARBA00006734"/>
    </source>
</evidence>
<evidence type="ECO:0000256" key="7">
    <source>
        <dbReference type="ARBA" id="ARBA00022737"/>
    </source>
</evidence>
<evidence type="ECO:0000256" key="8">
    <source>
        <dbReference type="ARBA" id="ARBA00022842"/>
    </source>
</evidence>
<evidence type="ECO:0000256" key="13">
    <source>
        <dbReference type="ARBA" id="ARBA00043219"/>
    </source>
</evidence>
<comment type="similarity">
    <text evidence="2">Belongs to the protein prenyltransferase subunit alpha family.</text>
</comment>
<keyword evidence="5" id="KW-0637">Prenyltransferase</keyword>
<dbReference type="Gene3D" id="1.25.40.120">
    <property type="entry name" value="Protein prenylyltransferase"/>
    <property type="match status" value="2"/>
</dbReference>
<evidence type="ECO:0000256" key="3">
    <source>
        <dbReference type="ARBA" id="ARBA00012700"/>
    </source>
</evidence>
<dbReference type="Pfam" id="PF01239">
    <property type="entry name" value="PPTA"/>
    <property type="match status" value="4"/>
</dbReference>
<evidence type="ECO:0000313" key="14">
    <source>
        <dbReference type="EMBL" id="GER46548.1"/>
    </source>
</evidence>
<dbReference type="Proteomes" id="UP000325081">
    <property type="component" value="Unassembled WGS sequence"/>
</dbReference>
<evidence type="ECO:0000256" key="5">
    <source>
        <dbReference type="ARBA" id="ARBA00022602"/>
    </source>
</evidence>
<keyword evidence="8" id="KW-0460">Magnesium</keyword>
<evidence type="ECO:0000256" key="4">
    <source>
        <dbReference type="ARBA" id="ARBA00012702"/>
    </source>
</evidence>
<sequence>MAPRWWAGKKPTEDEQVRQIASIRHESDLVDNGFCFGISENSFHLVLKAIMLKPRNQLLWETRRWLLQAYGRSRKLELDILGPWTCLYLTKFHRFWLTKAIGPEATKQEFDSIKNFVVTNPDDSRLWYIFIDIVQQFRLPDLGGEFKFVDNFLTNHPMACGAWAYRKLLVQSPFTNKLEALKFTDGILLGNELEDMKNVYAHKDYRTCKHFWYSRRFIAASFPKELRTNLANLELQFSREVLLFDIKNYYAWFHRRWVFKILGTIDKDDELKLTRHIVEKDVNNRCAWFHRKWLIKEFGGSDDELEFCNVILQKDVSCALAWHQRAFLVLEYAENLSDEMWEAEVKYATRAISRDPENEFAWKYLVLLCAPCVYYDSMIDEVFSLFYRQS</sequence>
<evidence type="ECO:0000256" key="11">
    <source>
        <dbReference type="ARBA" id="ARBA00042436"/>
    </source>
</evidence>
<proteinExistence type="inferred from homology"/>
<name>A0A5A7QNM9_STRAF</name>
<accession>A0A5A7QNM9</accession>
<comment type="cofactor">
    <cofactor evidence="1">
        <name>Mg(2+)</name>
        <dbReference type="ChEBI" id="CHEBI:18420"/>
    </cofactor>
</comment>
<evidence type="ECO:0000256" key="12">
    <source>
        <dbReference type="ARBA" id="ARBA00043086"/>
    </source>
</evidence>
<comment type="caution">
    <text evidence="14">The sequence shown here is derived from an EMBL/GenBank/DDBJ whole genome shotgun (WGS) entry which is preliminary data.</text>
</comment>
<reference evidence="15" key="1">
    <citation type="journal article" date="2019" name="Curr. Biol.">
        <title>Genome Sequence of Striga asiatica Provides Insight into the Evolution of Plant Parasitism.</title>
        <authorList>
            <person name="Yoshida S."/>
            <person name="Kim S."/>
            <person name="Wafula E.K."/>
            <person name="Tanskanen J."/>
            <person name="Kim Y.M."/>
            <person name="Honaas L."/>
            <person name="Yang Z."/>
            <person name="Spallek T."/>
            <person name="Conn C.E."/>
            <person name="Ichihashi Y."/>
            <person name="Cheong K."/>
            <person name="Cui S."/>
            <person name="Der J.P."/>
            <person name="Gundlach H."/>
            <person name="Jiao Y."/>
            <person name="Hori C."/>
            <person name="Ishida J.K."/>
            <person name="Kasahara H."/>
            <person name="Kiba T."/>
            <person name="Kim M.S."/>
            <person name="Koo N."/>
            <person name="Laohavisit A."/>
            <person name="Lee Y.H."/>
            <person name="Lumba S."/>
            <person name="McCourt P."/>
            <person name="Mortimer J.C."/>
            <person name="Mutuku J.M."/>
            <person name="Nomura T."/>
            <person name="Sasaki-Sekimoto Y."/>
            <person name="Seto Y."/>
            <person name="Wang Y."/>
            <person name="Wakatake T."/>
            <person name="Sakakibara H."/>
            <person name="Demura T."/>
            <person name="Yamaguchi S."/>
            <person name="Yoneyama K."/>
            <person name="Manabe R.I."/>
            <person name="Nelson D.C."/>
            <person name="Schulman A.H."/>
            <person name="Timko M.P."/>
            <person name="dePamphilis C.W."/>
            <person name="Choi D."/>
            <person name="Shirasu K."/>
        </authorList>
    </citation>
    <scope>NUCLEOTIDE SEQUENCE [LARGE SCALE GENOMIC DNA]</scope>
    <source>
        <strain evidence="15">cv. UVA1</strain>
    </source>
</reference>
<evidence type="ECO:0000256" key="1">
    <source>
        <dbReference type="ARBA" id="ARBA00001946"/>
    </source>
</evidence>
<dbReference type="PANTHER" id="PTHR11129">
    <property type="entry name" value="PROTEIN FARNESYLTRANSFERASE ALPHA SUBUNIT/RAB GERANYLGERANYL TRANSFERASE ALPHA SUBUNIT"/>
    <property type="match status" value="1"/>
</dbReference>
<dbReference type="GO" id="GO:0005953">
    <property type="term" value="C:CAAX-protein geranylgeranyltransferase complex"/>
    <property type="evidence" value="ECO:0007669"/>
    <property type="project" value="TreeGrafter"/>
</dbReference>
<evidence type="ECO:0000256" key="10">
    <source>
        <dbReference type="ARBA" id="ARBA00041392"/>
    </source>
</evidence>
<keyword evidence="7" id="KW-0677">Repeat</keyword>
<keyword evidence="6 14" id="KW-0808">Transferase</keyword>
<evidence type="ECO:0000313" key="15">
    <source>
        <dbReference type="Proteomes" id="UP000325081"/>
    </source>
</evidence>
<dbReference type="EMBL" id="BKCP01007626">
    <property type="protein sequence ID" value="GER46548.1"/>
    <property type="molecule type" value="Genomic_DNA"/>
</dbReference>
<protein>
    <recommendedName>
        <fullName evidence="9">Protein farnesyltransferase/geranylgeranyltransferase type-1 subunit alpha</fullName>
        <ecNumber evidence="4">2.5.1.58</ecNumber>
        <ecNumber evidence="3">2.5.1.59</ecNumber>
    </recommendedName>
    <alternativeName>
        <fullName evidence="12">CAAX farnesyltransferase subunit alpha</fullName>
    </alternativeName>
    <alternativeName>
        <fullName evidence="11">FTase-alpha</fullName>
    </alternativeName>
    <alternativeName>
        <fullName evidence="10">Ras proteins prenyltransferase subunit alpha</fullName>
    </alternativeName>
    <alternativeName>
        <fullName evidence="13">Type I protein geranyl-geranyltransferase subunit alpha</fullName>
    </alternativeName>
</protein>
<evidence type="ECO:0000256" key="9">
    <source>
        <dbReference type="ARBA" id="ARBA00040965"/>
    </source>
</evidence>
<dbReference type="PROSITE" id="PS51147">
    <property type="entry name" value="PFTA"/>
    <property type="match status" value="2"/>
</dbReference>
<dbReference type="OrthoDB" id="272289at2759"/>
<dbReference type="PANTHER" id="PTHR11129:SF1">
    <property type="entry name" value="PROTEIN FARNESYLTRANSFERASE_GERANYLGERANYLTRANSFERASE TYPE-1 SUBUNIT ALPHA"/>
    <property type="match status" value="1"/>
</dbReference>
<evidence type="ECO:0000256" key="6">
    <source>
        <dbReference type="ARBA" id="ARBA00022679"/>
    </source>
</evidence>
<dbReference type="SUPFAM" id="SSF48439">
    <property type="entry name" value="Protein prenylyltransferase"/>
    <property type="match status" value="2"/>
</dbReference>
<keyword evidence="15" id="KW-1185">Reference proteome</keyword>
<dbReference type="GO" id="GO:0005965">
    <property type="term" value="C:protein farnesyltransferase complex"/>
    <property type="evidence" value="ECO:0007669"/>
    <property type="project" value="TreeGrafter"/>
</dbReference>
<dbReference type="GO" id="GO:0004660">
    <property type="term" value="F:protein farnesyltransferase activity"/>
    <property type="evidence" value="ECO:0007669"/>
    <property type="project" value="UniProtKB-EC"/>
</dbReference>
<dbReference type="EC" id="2.5.1.59" evidence="3"/>